<protein>
    <submittedName>
        <fullName evidence="2">Uncharacterized protein</fullName>
    </submittedName>
</protein>
<dbReference type="EMBL" id="JBFOLJ010000002">
    <property type="protein sequence ID" value="KAL2552795.1"/>
    <property type="molecule type" value="Genomic_DNA"/>
</dbReference>
<reference evidence="3" key="1">
    <citation type="submission" date="2024-07" db="EMBL/GenBank/DDBJ databases">
        <title>Two chromosome-level genome assemblies of Korean endemic species Abeliophyllum distichum and Forsythia ovata (Oleaceae).</title>
        <authorList>
            <person name="Jang H."/>
        </authorList>
    </citation>
    <scope>NUCLEOTIDE SEQUENCE [LARGE SCALE GENOMIC DNA]</scope>
</reference>
<evidence type="ECO:0000313" key="3">
    <source>
        <dbReference type="Proteomes" id="UP001604277"/>
    </source>
</evidence>
<dbReference type="AlphaFoldDB" id="A0ABD1WSW3"/>
<evidence type="ECO:0000256" key="1">
    <source>
        <dbReference type="SAM" id="MobiDB-lite"/>
    </source>
</evidence>
<dbReference type="Proteomes" id="UP001604277">
    <property type="component" value="Unassembled WGS sequence"/>
</dbReference>
<comment type="caution">
    <text evidence="2">The sequence shown here is derived from an EMBL/GenBank/DDBJ whole genome shotgun (WGS) entry which is preliminary data.</text>
</comment>
<sequence>MSGFHFSKVPKFKIRHGGVVEDASLPHLAPSAAAGSRPTVLQVPKTVIDSPYIPLALEVTANIPSSSILARPVPLPGNVRQSVKKKPGAESGEEASRTSTSPLLDKLDPTVLEKLPPTVAVAATSIYKYWTSAFGKVVDTAEVTELLKLAEMYTSHSHVLNCELYKMLEMKVDEIHSVIGEDEDVEAMRAENKHLRARLAFSEDAKTRATYDVTKAQTIQKACVVDWKKVESQLKSCQNMIQAKDKELIEVLSELAKAKGLLAKLGAPGYAEPLKSCTCLVARSPGYAVVKFMV</sequence>
<accession>A0ABD1WSW3</accession>
<name>A0ABD1WSW3_9LAMI</name>
<proteinExistence type="predicted"/>
<gene>
    <name evidence="2" type="ORF">Fot_06414</name>
</gene>
<feature type="region of interest" description="Disordered" evidence="1">
    <location>
        <begin position="79"/>
        <end position="103"/>
    </location>
</feature>
<keyword evidence="3" id="KW-1185">Reference proteome</keyword>
<evidence type="ECO:0000313" key="2">
    <source>
        <dbReference type="EMBL" id="KAL2552795.1"/>
    </source>
</evidence>
<organism evidence="2 3">
    <name type="scientific">Forsythia ovata</name>
    <dbReference type="NCBI Taxonomy" id="205694"/>
    <lineage>
        <taxon>Eukaryota</taxon>
        <taxon>Viridiplantae</taxon>
        <taxon>Streptophyta</taxon>
        <taxon>Embryophyta</taxon>
        <taxon>Tracheophyta</taxon>
        <taxon>Spermatophyta</taxon>
        <taxon>Magnoliopsida</taxon>
        <taxon>eudicotyledons</taxon>
        <taxon>Gunneridae</taxon>
        <taxon>Pentapetalae</taxon>
        <taxon>asterids</taxon>
        <taxon>lamiids</taxon>
        <taxon>Lamiales</taxon>
        <taxon>Oleaceae</taxon>
        <taxon>Forsythieae</taxon>
        <taxon>Forsythia</taxon>
    </lineage>
</organism>